<feature type="non-terminal residue" evidence="1">
    <location>
        <position position="1"/>
    </location>
</feature>
<dbReference type="Proteomes" id="UP000321461">
    <property type="component" value="Unassembled WGS sequence"/>
</dbReference>
<dbReference type="InterPro" id="IPR001782">
    <property type="entry name" value="Flag_FlgI"/>
</dbReference>
<dbReference type="AlphaFoldDB" id="A0A5C9AFJ5"/>
<accession>A0A5C9AFJ5</accession>
<dbReference type="GO" id="GO:0005198">
    <property type="term" value="F:structural molecule activity"/>
    <property type="evidence" value="ECO:0007669"/>
    <property type="project" value="InterPro"/>
</dbReference>
<dbReference type="GO" id="GO:0030288">
    <property type="term" value="C:outer membrane-bounded periplasmic space"/>
    <property type="evidence" value="ECO:0007669"/>
    <property type="project" value="InterPro"/>
</dbReference>
<keyword evidence="1" id="KW-0966">Cell projection</keyword>
<dbReference type="Pfam" id="PF02119">
    <property type="entry name" value="FlgI"/>
    <property type="match status" value="1"/>
</dbReference>
<keyword evidence="1" id="KW-0282">Flagellum</keyword>
<evidence type="ECO:0000313" key="1">
    <source>
        <dbReference type="EMBL" id="TXS98217.1"/>
    </source>
</evidence>
<dbReference type="EMBL" id="VSBS01001592">
    <property type="protein sequence ID" value="TXS98217.1"/>
    <property type="molecule type" value="Genomic_DNA"/>
</dbReference>
<proteinExistence type="predicted"/>
<protein>
    <submittedName>
        <fullName evidence="1">Flagellar biosynthesis protein FlgI</fullName>
    </submittedName>
</protein>
<name>A0A5C9AFJ5_ECOLX</name>
<reference evidence="1 2" key="1">
    <citation type="submission" date="2019-08" db="EMBL/GenBank/DDBJ databases">
        <title>Whole genome analysis of cultivated E. coli strains isolated from CD patients and healthy donors.</title>
        <authorList>
            <person name="Siniagina M.N."/>
            <person name="Markelova M.I."/>
            <person name="Laikov A.V."/>
            <person name="Boulygina E.A."/>
            <person name="Khusnutdinova D.R."/>
            <person name="Kharchenko A."/>
            <person name="Grigoryeva T.V."/>
        </authorList>
    </citation>
    <scope>NUCLEOTIDE SEQUENCE [LARGE SCALE GENOMIC DNA]</scope>
    <source>
        <strain evidence="1 2">3_77_5</strain>
    </source>
</reference>
<comment type="caution">
    <text evidence="1">The sequence shown here is derived from an EMBL/GenBank/DDBJ whole genome shotgun (WGS) entry which is preliminary data.</text>
</comment>
<sequence>ESSSLKTLVNALNSLGATPDDIMSILQALHEAGALDADLEVI</sequence>
<evidence type="ECO:0000313" key="2">
    <source>
        <dbReference type="Proteomes" id="UP000321461"/>
    </source>
</evidence>
<dbReference type="GO" id="GO:0071973">
    <property type="term" value="P:bacterial-type flagellum-dependent cell motility"/>
    <property type="evidence" value="ECO:0007669"/>
    <property type="project" value="InterPro"/>
</dbReference>
<keyword evidence="1" id="KW-0969">Cilium</keyword>
<dbReference type="GO" id="GO:0009428">
    <property type="term" value="C:bacterial-type flagellum basal body, distal rod, P ring"/>
    <property type="evidence" value="ECO:0007669"/>
    <property type="project" value="InterPro"/>
</dbReference>
<organism evidence="1 2">
    <name type="scientific">Escherichia coli</name>
    <dbReference type="NCBI Taxonomy" id="562"/>
    <lineage>
        <taxon>Bacteria</taxon>
        <taxon>Pseudomonadati</taxon>
        <taxon>Pseudomonadota</taxon>
        <taxon>Gammaproteobacteria</taxon>
        <taxon>Enterobacterales</taxon>
        <taxon>Enterobacteriaceae</taxon>
        <taxon>Escherichia</taxon>
    </lineage>
</organism>
<gene>
    <name evidence="1" type="ORF">FWK02_29145</name>
</gene>